<evidence type="ECO:0000313" key="2">
    <source>
        <dbReference type="Proteomes" id="UP001485043"/>
    </source>
</evidence>
<gene>
    <name evidence="1" type="ORF">WJX84_003291</name>
</gene>
<dbReference type="Proteomes" id="UP001485043">
    <property type="component" value="Unassembled WGS sequence"/>
</dbReference>
<dbReference type="AlphaFoldDB" id="A0AAW1STW3"/>
<dbReference type="EMBL" id="JALJOV010001026">
    <property type="protein sequence ID" value="KAK9856119.1"/>
    <property type="molecule type" value="Genomic_DNA"/>
</dbReference>
<name>A0AAW1STW3_9CHLO</name>
<comment type="caution">
    <text evidence="1">The sequence shown here is derived from an EMBL/GenBank/DDBJ whole genome shotgun (WGS) entry which is preliminary data.</text>
</comment>
<dbReference type="PANTHER" id="PTHR34706">
    <property type="entry name" value="SLR1338 PROTEIN"/>
    <property type="match status" value="1"/>
</dbReference>
<organism evidence="1 2">
    <name type="scientific">Apatococcus fuscideae</name>
    <dbReference type="NCBI Taxonomy" id="2026836"/>
    <lineage>
        <taxon>Eukaryota</taxon>
        <taxon>Viridiplantae</taxon>
        <taxon>Chlorophyta</taxon>
        <taxon>core chlorophytes</taxon>
        <taxon>Trebouxiophyceae</taxon>
        <taxon>Chlorellales</taxon>
        <taxon>Chlorellaceae</taxon>
        <taxon>Apatococcus</taxon>
    </lineage>
</organism>
<accession>A0AAW1STW3</accession>
<keyword evidence="2" id="KW-1185">Reference proteome</keyword>
<proteinExistence type="predicted"/>
<sequence length="159" mass="17282">MDETLIKEFEERASLAEQKLTVIEKLIFAGALKESPAAVVPEGAQANSPAQAAVPSPSLQQIIQQNRLETFYPPPALQNVVNRASRVDFRALAQRYNMPMELAVSLAGLALYDTVIFVDDSGSMAFEENGSRINDLKLILGRVAEVATMFDDDGILIGS</sequence>
<dbReference type="PANTHER" id="PTHR34706:SF2">
    <property type="entry name" value="RFEF"/>
    <property type="match status" value="1"/>
</dbReference>
<evidence type="ECO:0000313" key="1">
    <source>
        <dbReference type="EMBL" id="KAK9856119.1"/>
    </source>
</evidence>
<reference evidence="1 2" key="1">
    <citation type="journal article" date="2024" name="Nat. Commun.">
        <title>Phylogenomics reveals the evolutionary origins of lichenization in chlorophyte algae.</title>
        <authorList>
            <person name="Puginier C."/>
            <person name="Libourel C."/>
            <person name="Otte J."/>
            <person name="Skaloud P."/>
            <person name="Haon M."/>
            <person name="Grisel S."/>
            <person name="Petersen M."/>
            <person name="Berrin J.G."/>
            <person name="Delaux P.M."/>
            <person name="Dal Grande F."/>
            <person name="Keller J."/>
        </authorList>
    </citation>
    <scope>NUCLEOTIDE SEQUENCE [LARGE SCALE GENOMIC DNA]</scope>
    <source>
        <strain evidence="1 2">SAG 2523</strain>
    </source>
</reference>
<evidence type="ECO:0008006" key="3">
    <source>
        <dbReference type="Google" id="ProtNLM"/>
    </source>
</evidence>
<protein>
    <recommendedName>
        <fullName evidence="3">VWFA domain-containing protein</fullName>
    </recommendedName>
</protein>